<dbReference type="EMBL" id="JANKHO010002502">
    <property type="protein sequence ID" value="KAJ3491879.1"/>
    <property type="molecule type" value="Genomic_DNA"/>
</dbReference>
<gene>
    <name evidence="2" type="ORF">NLJ89_g11295</name>
</gene>
<proteinExistence type="predicted"/>
<evidence type="ECO:0000256" key="1">
    <source>
        <dbReference type="SAM" id="Coils"/>
    </source>
</evidence>
<keyword evidence="3" id="KW-1185">Reference proteome</keyword>
<evidence type="ECO:0000313" key="2">
    <source>
        <dbReference type="EMBL" id="KAJ3491879.1"/>
    </source>
</evidence>
<comment type="caution">
    <text evidence="2">The sequence shown here is derived from an EMBL/GenBank/DDBJ whole genome shotgun (WGS) entry which is preliminary data.</text>
</comment>
<evidence type="ECO:0000313" key="3">
    <source>
        <dbReference type="Proteomes" id="UP001148786"/>
    </source>
</evidence>
<name>A0A9W8JWJ8_9AGAR</name>
<accession>A0A9W8JWJ8</accession>
<feature type="coiled-coil region" evidence="1">
    <location>
        <begin position="35"/>
        <end position="62"/>
    </location>
</feature>
<protein>
    <submittedName>
        <fullName evidence="2">Uncharacterized protein</fullName>
    </submittedName>
</protein>
<dbReference type="AlphaFoldDB" id="A0A9W8JWJ8"/>
<reference evidence="2" key="1">
    <citation type="submission" date="2022-07" db="EMBL/GenBank/DDBJ databases">
        <title>Genome Sequence of Agrocybe chaxingu.</title>
        <authorList>
            <person name="Buettner E."/>
        </authorList>
    </citation>
    <scope>NUCLEOTIDE SEQUENCE</scope>
    <source>
        <strain evidence="2">MP-N11</strain>
    </source>
</reference>
<dbReference type="Proteomes" id="UP001148786">
    <property type="component" value="Unassembled WGS sequence"/>
</dbReference>
<organism evidence="2 3">
    <name type="scientific">Agrocybe chaxingu</name>
    <dbReference type="NCBI Taxonomy" id="84603"/>
    <lineage>
        <taxon>Eukaryota</taxon>
        <taxon>Fungi</taxon>
        <taxon>Dikarya</taxon>
        <taxon>Basidiomycota</taxon>
        <taxon>Agaricomycotina</taxon>
        <taxon>Agaricomycetes</taxon>
        <taxon>Agaricomycetidae</taxon>
        <taxon>Agaricales</taxon>
        <taxon>Agaricineae</taxon>
        <taxon>Strophariaceae</taxon>
        <taxon>Agrocybe</taxon>
    </lineage>
</organism>
<keyword evidence="1" id="KW-0175">Coiled coil</keyword>
<sequence length="149" mass="16735">MQQKEQYFLAQSHYAEALEGLKSKAKEVHQARWLCNQGEKELKRAQGNVREVQLQRNKLEAECGGEQSARPVAPAGHRLFADLEGDRMAAVEEWMSFCVASAEKLERLRDGLKEMGADELLIDEADAQLTKALSDVRVSKAAYEAACRR</sequence>